<dbReference type="Proteomes" id="UP000010473">
    <property type="component" value="Chromosome"/>
</dbReference>
<evidence type="ECO:0000259" key="7">
    <source>
        <dbReference type="Pfam" id="PF14693"/>
    </source>
</evidence>
<feature type="domain" description="Large ribosomal subunit protein bL25 beta" evidence="7">
    <location>
        <begin position="102"/>
        <end position="183"/>
    </location>
</feature>
<feature type="domain" description="Large ribosomal subunit protein bL25 L25" evidence="6">
    <location>
        <begin position="6"/>
        <end position="93"/>
    </location>
</feature>
<dbReference type="EMBL" id="CP003653">
    <property type="protein sequence ID" value="AFZ37043.1"/>
    <property type="molecule type" value="Genomic_DNA"/>
</dbReference>
<accession>K9XWY0</accession>
<dbReference type="eggNOG" id="COG1825">
    <property type="taxonomic scope" value="Bacteria"/>
</dbReference>
<evidence type="ECO:0000313" key="8">
    <source>
        <dbReference type="EMBL" id="AFZ37043.1"/>
    </source>
</evidence>
<dbReference type="NCBIfam" id="NF004139">
    <property type="entry name" value="PRK05618.4-2"/>
    <property type="match status" value="1"/>
</dbReference>
<dbReference type="SUPFAM" id="SSF50715">
    <property type="entry name" value="Ribosomal protein L25-like"/>
    <property type="match status" value="1"/>
</dbReference>
<evidence type="ECO:0000313" key="9">
    <source>
        <dbReference type="Proteomes" id="UP000010473"/>
    </source>
</evidence>
<evidence type="ECO:0000256" key="5">
    <source>
        <dbReference type="HAMAP-Rule" id="MF_01334"/>
    </source>
</evidence>
<dbReference type="PANTHER" id="PTHR33284">
    <property type="entry name" value="RIBOSOMAL PROTEIN L25/GLN-TRNA SYNTHETASE, ANTI-CODON-BINDING DOMAIN-CONTAINING PROTEIN"/>
    <property type="match status" value="1"/>
</dbReference>
<dbReference type="HOGENOM" id="CLU_075939_2_0_3"/>
<dbReference type="InterPro" id="IPR037121">
    <property type="entry name" value="Ribosomal_bL25_C"/>
</dbReference>
<reference evidence="9" key="1">
    <citation type="journal article" date="2013" name="Proc. Natl. Acad. Sci. U.S.A.">
        <title>Improving the coverage of the cyanobacterial phylum using diversity-driven genome sequencing.</title>
        <authorList>
            <person name="Shih P.M."/>
            <person name="Wu D."/>
            <person name="Latifi A."/>
            <person name="Axen S.D."/>
            <person name="Fewer D.P."/>
            <person name="Talla E."/>
            <person name="Calteau A."/>
            <person name="Cai F."/>
            <person name="Tandeau de Marsac N."/>
            <person name="Rippka R."/>
            <person name="Herdman M."/>
            <person name="Sivonen K."/>
            <person name="Coursin T."/>
            <person name="Laurent T."/>
            <person name="Goodwin L."/>
            <person name="Nolan M."/>
            <person name="Davenport K.W."/>
            <person name="Han C.S."/>
            <person name="Rubin E.M."/>
            <person name="Eisen J.A."/>
            <person name="Woyke T."/>
            <person name="Gugger M."/>
            <person name="Kerfeld C.A."/>
        </authorList>
    </citation>
    <scope>NUCLEOTIDE SEQUENCE [LARGE SCALE GENOMIC DNA]</scope>
    <source>
        <strain evidence="9">ATCC 29371 / PCC 7437</strain>
    </source>
</reference>
<dbReference type="CDD" id="cd00495">
    <property type="entry name" value="Ribosomal_L25_TL5_CTC"/>
    <property type="match status" value="1"/>
</dbReference>
<organism evidence="8 9">
    <name type="scientific">Stanieria cyanosphaera (strain ATCC 29371 / PCC 7437)</name>
    <dbReference type="NCBI Taxonomy" id="111780"/>
    <lineage>
        <taxon>Bacteria</taxon>
        <taxon>Bacillati</taxon>
        <taxon>Cyanobacteriota</taxon>
        <taxon>Cyanophyceae</taxon>
        <taxon>Pleurocapsales</taxon>
        <taxon>Dermocarpellaceae</taxon>
        <taxon>Stanieria</taxon>
    </lineage>
</organism>
<protein>
    <recommendedName>
        <fullName evidence="5">Large ribosomal subunit protein bL25</fullName>
    </recommendedName>
    <alternativeName>
        <fullName evidence="5">General stress protein CTC</fullName>
    </alternativeName>
</protein>
<dbReference type="OrthoDB" id="9786489at2"/>
<dbReference type="InterPro" id="IPR020056">
    <property type="entry name" value="Rbsml_bL25/Gln-tRNA_synth_N"/>
</dbReference>
<dbReference type="Pfam" id="PF14693">
    <property type="entry name" value="Ribosomal_TL5_C"/>
    <property type="match status" value="1"/>
</dbReference>
<comment type="subunit">
    <text evidence="5">Part of the 50S ribosomal subunit; part of the 5S rRNA/L5/L18/L25 subcomplex. Contacts the 5S rRNA. Binds to the 5S rRNA independently of L5 and L18.</text>
</comment>
<keyword evidence="2 5" id="KW-0694">RNA-binding</keyword>
<dbReference type="NCBIfam" id="TIGR00731">
    <property type="entry name" value="bL25_bact_ctc"/>
    <property type="match status" value="1"/>
</dbReference>
<dbReference type="NCBIfam" id="NF004612">
    <property type="entry name" value="PRK05943.1"/>
    <property type="match status" value="1"/>
</dbReference>
<evidence type="ECO:0000256" key="1">
    <source>
        <dbReference type="ARBA" id="ARBA00022730"/>
    </source>
</evidence>
<comment type="similarity">
    <text evidence="5">Belongs to the bacterial ribosomal protein bL25 family. CTC subfamily.</text>
</comment>
<dbReference type="GO" id="GO:0008097">
    <property type="term" value="F:5S rRNA binding"/>
    <property type="evidence" value="ECO:0007669"/>
    <property type="project" value="InterPro"/>
</dbReference>
<dbReference type="KEGG" id="scs:Sta7437_3545"/>
<comment type="function">
    <text evidence="5">This is one of the proteins that binds to the 5S RNA in the ribosome where it forms part of the central protuberance.</text>
</comment>
<keyword evidence="4 5" id="KW-0687">Ribonucleoprotein</keyword>
<dbReference type="STRING" id="111780.Sta7437_3545"/>
<dbReference type="Gene3D" id="2.170.120.20">
    <property type="entry name" value="Ribosomal protein L25, beta domain"/>
    <property type="match status" value="1"/>
</dbReference>
<dbReference type="InterPro" id="IPR029751">
    <property type="entry name" value="Ribosomal_L25_dom"/>
</dbReference>
<name>K9XWY0_STAC7</name>
<dbReference type="InterPro" id="IPR020057">
    <property type="entry name" value="Ribosomal_bL25_b-dom"/>
</dbReference>
<dbReference type="GO" id="GO:0006412">
    <property type="term" value="P:translation"/>
    <property type="evidence" value="ECO:0007669"/>
    <property type="project" value="UniProtKB-UniRule"/>
</dbReference>
<gene>
    <name evidence="5" type="primary">rplY</name>
    <name evidence="5" type="synonym">ctc</name>
    <name evidence="8" type="ordered locus">Sta7437_3545</name>
</gene>
<dbReference type="InterPro" id="IPR011035">
    <property type="entry name" value="Ribosomal_bL25/Gln-tRNA_synth"/>
</dbReference>
<dbReference type="Gene3D" id="2.40.240.10">
    <property type="entry name" value="Ribosomal Protein L25, Chain P"/>
    <property type="match status" value="1"/>
</dbReference>
<dbReference type="AlphaFoldDB" id="K9XWY0"/>
<proteinExistence type="inferred from homology"/>
<evidence type="ECO:0000256" key="3">
    <source>
        <dbReference type="ARBA" id="ARBA00022980"/>
    </source>
</evidence>
<dbReference type="HAMAP" id="MF_01334">
    <property type="entry name" value="Ribosomal_bL25_CTC"/>
    <property type="match status" value="1"/>
</dbReference>
<dbReference type="InterPro" id="IPR020930">
    <property type="entry name" value="Ribosomal_uL5_bac-type"/>
</dbReference>
<evidence type="ECO:0000256" key="4">
    <source>
        <dbReference type="ARBA" id="ARBA00023274"/>
    </source>
</evidence>
<dbReference type="GO" id="GO:0003735">
    <property type="term" value="F:structural constituent of ribosome"/>
    <property type="evidence" value="ECO:0007669"/>
    <property type="project" value="InterPro"/>
</dbReference>
<dbReference type="Pfam" id="PF01386">
    <property type="entry name" value="Ribosomal_L25p"/>
    <property type="match status" value="1"/>
</dbReference>
<keyword evidence="3 5" id="KW-0689">Ribosomal protein</keyword>
<sequence>MSITVECQKRPEGSKPNALRREGFIPAALYGHNGTESVSLTIDAKDAQTLLKNAAVNNTLVDLSIPELPWNGKALIREVQVHPWKKTLHHLSFFSVAAHGTLELVVPIKIVGEAAGIKQGGILEQMMTELNISCTAENIPESIEINISQFEIGSNLTVGDVILSEGVTALDESDRIVVAIVPPAKAEPTAEEEAAVEA</sequence>
<evidence type="ECO:0000259" key="6">
    <source>
        <dbReference type="Pfam" id="PF01386"/>
    </source>
</evidence>
<dbReference type="GO" id="GO:0022625">
    <property type="term" value="C:cytosolic large ribosomal subunit"/>
    <property type="evidence" value="ECO:0007669"/>
    <property type="project" value="TreeGrafter"/>
</dbReference>
<keyword evidence="1 5" id="KW-0699">rRNA-binding</keyword>
<keyword evidence="9" id="KW-1185">Reference proteome</keyword>
<dbReference type="RefSeq" id="WP_015194705.1">
    <property type="nucleotide sequence ID" value="NC_019748.1"/>
</dbReference>
<dbReference type="PANTHER" id="PTHR33284:SF1">
    <property type="entry name" value="RIBOSOMAL PROTEIN L25_GLN-TRNA SYNTHETASE, ANTI-CODON-BINDING DOMAIN-CONTAINING PROTEIN"/>
    <property type="match status" value="1"/>
</dbReference>
<dbReference type="PATRIC" id="fig|111780.3.peg.3672"/>
<dbReference type="InterPro" id="IPR001021">
    <property type="entry name" value="Ribosomal_bL25_long"/>
</dbReference>
<evidence type="ECO:0000256" key="2">
    <source>
        <dbReference type="ARBA" id="ARBA00022884"/>
    </source>
</evidence>